<dbReference type="PATRIC" id="fig|251707.3.peg.4264"/>
<comment type="caution">
    <text evidence="2">The sequence shown here is derived from an EMBL/GenBank/DDBJ whole genome shotgun (WGS) entry which is preliminary data.</text>
</comment>
<dbReference type="InterPro" id="IPR046883">
    <property type="entry name" value="T6SS_FHA_C"/>
</dbReference>
<dbReference type="EMBL" id="LJRC01000108">
    <property type="protein sequence ID" value="KPY37799.1"/>
    <property type="molecule type" value="Genomic_DNA"/>
</dbReference>
<evidence type="ECO:0000259" key="1">
    <source>
        <dbReference type="PROSITE" id="PS50006"/>
    </source>
</evidence>
<reference evidence="2 3" key="1">
    <citation type="submission" date="2015-09" db="EMBL/GenBank/DDBJ databases">
        <title>Genome announcement of multiple Pseudomonas syringae strains.</title>
        <authorList>
            <person name="Thakur S."/>
            <person name="Wang P.W."/>
            <person name="Gong Y."/>
            <person name="Weir B.S."/>
            <person name="Guttman D.S."/>
        </authorList>
    </citation>
    <scope>NUCLEOTIDE SEQUENCE [LARGE SCALE GENOMIC DNA]</scope>
    <source>
        <strain evidence="2 3">ICMP3956</strain>
    </source>
</reference>
<gene>
    <name evidence="2" type="ORF">ALO52_03233</name>
</gene>
<protein>
    <recommendedName>
        <fullName evidence="1">FHA domain-containing protein</fullName>
    </recommendedName>
</protein>
<accession>A0A0P9YQ58</accession>
<dbReference type="AlphaFoldDB" id="A0A0P9YQ58"/>
<dbReference type="NCBIfam" id="TIGR03354">
    <property type="entry name" value="VI_FHA"/>
    <property type="match status" value="1"/>
</dbReference>
<dbReference type="Gene3D" id="2.60.200.20">
    <property type="match status" value="1"/>
</dbReference>
<feature type="domain" description="FHA" evidence="1">
    <location>
        <begin position="29"/>
        <end position="79"/>
    </location>
</feature>
<dbReference type="Pfam" id="PF00498">
    <property type="entry name" value="FHA"/>
    <property type="match status" value="1"/>
</dbReference>
<dbReference type="SUPFAM" id="SSF49879">
    <property type="entry name" value="SMAD/FHA domain"/>
    <property type="match status" value="1"/>
</dbReference>
<dbReference type="CDD" id="cd00060">
    <property type="entry name" value="FHA"/>
    <property type="match status" value="1"/>
</dbReference>
<organism evidence="2 3">
    <name type="scientific">Pseudomonas syringae pv. primulae</name>
    <dbReference type="NCBI Taxonomy" id="251707"/>
    <lineage>
        <taxon>Bacteria</taxon>
        <taxon>Pseudomonadati</taxon>
        <taxon>Pseudomonadota</taxon>
        <taxon>Gammaproteobacteria</taxon>
        <taxon>Pseudomonadales</taxon>
        <taxon>Pseudomonadaceae</taxon>
        <taxon>Pseudomonas</taxon>
    </lineage>
</organism>
<dbReference type="Proteomes" id="UP000050562">
    <property type="component" value="Unassembled WGS sequence"/>
</dbReference>
<dbReference type="PROSITE" id="PS50006">
    <property type="entry name" value="FHA_DOMAIN"/>
    <property type="match status" value="1"/>
</dbReference>
<name>A0A0P9YQ58_9PSED</name>
<dbReference type="InterPro" id="IPR000253">
    <property type="entry name" value="FHA_dom"/>
</dbReference>
<proteinExistence type="predicted"/>
<dbReference type="Pfam" id="PF20232">
    <property type="entry name" value="T6SS_FHA_C"/>
    <property type="match status" value="1"/>
</dbReference>
<dbReference type="SMART" id="SM00240">
    <property type="entry name" value="FHA"/>
    <property type="match status" value="1"/>
</dbReference>
<evidence type="ECO:0000313" key="2">
    <source>
        <dbReference type="EMBL" id="KPY37799.1"/>
    </source>
</evidence>
<dbReference type="InterPro" id="IPR017735">
    <property type="entry name" value="T6SS_FHA"/>
</dbReference>
<sequence>MMELVLEVINTPELKEGCSQSWRFKQSGGVLGRSPECEWRIEDQSFYVSRQHARVSHDDNAFYLTDISRNGILLNGVENIAAGEKRRVEHGDTYRMGGLDLRACLVSPRNVRASPAAHPSGAGYPGFTELDPLVVWQTHDRNHYLSGDLSSLMEERGGSSGVDPYVSSDREQLLLPELVPVPLPAARCYPTSADNTAGFFRQRLAEALGVDMGGVDSTACEAMAIEVARLFKQCIDGLEHGASTRNELESELGACNPESGSSRQRPVDSVDAGLIIQQLLQCQSSQASRMISRSFRASRSHQVALLAGCRAMARSALEHFSPQRLHWQFEHEDKPWLRTAGSRWRAYVRHHRTLAQDDQWTTGLWSRDFLKAYDEQIRLINTLYPN</sequence>
<dbReference type="InterPro" id="IPR008984">
    <property type="entry name" value="SMAD_FHA_dom_sf"/>
</dbReference>
<evidence type="ECO:0000313" key="3">
    <source>
        <dbReference type="Proteomes" id="UP000050562"/>
    </source>
</evidence>